<gene>
    <name evidence="2" type="ORF">A3F47_02475</name>
</gene>
<evidence type="ECO:0000256" key="1">
    <source>
        <dbReference type="SAM" id="Phobius"/>
    </source>
</evidence>
<evidence type="ECO:0000313" key="2">
    <source>
        <dbReference type="EMBL" id="OGZ69615.1"/>
    </source>
</evidence>
<evidence type="ECO:0000313" key="3">
    <source>
        <dbReference type="Proteomes" id="UP000179214"/>
    </source>
</evidence>
<accession>A0A1G2I4F0</accession>
<proteinExistence type="predicted"/>
<dbReference type="Proteomes" id="UP000179214">
    <property type="component" value="Unassembled WGS sequence"/>
</dbReference>
<sequence length="301" mass="34144">MEYNYNKISIWKWILLYVLVGAVAYGAIYYFFFFKTSSYNSQNYQTQTQNTETKDWKTYNNDKFGFEFKYPAILFDEIFMYPLNGKTECEIVQGDTYSSISVFEGDGKGWGSMTIRVFCTIFDKSKLLKGKFAVPGEFGQINSESLESINIGNALGYQYVGHILTYKNIRNYVGLGDNTLEISFSVGGSDDKKNPMIDSVLMNKILSTFKVITSDKTFFDNVANSGDTYVHAKQILMQNGWMPIISETTVIDPQFPEIGNCGSGKDAICNVDFQKGTYKNHLNVQSRNINGKLQWIVVGNE</sequence>
<dbReference type="AlphaFoldDB" id="A0A1G2I4F0"/>
<keyword evidence="1" id="KW-0472">Membrane</keyword>
<dbReference type="EMBL" id="MHOV01000031">
    <property type="protein sequence ID" value="OGZ69615.1"/>
    <property type="molecule type" value="Genomic_DNA"/>
</dbReference>
<keyword evidence="1" id="KW-1133">Transmembrane helix</keyword>
<keyword evidence="1" id="KW-0812">Transmembrane</keyword>
<organism evidence="2 3">
    <name type="scientific">Candidatus Staskawiczbacteria bacterium RIFCSPHIGHO2_12_FULL_38_11</name>
    <dbReference type="NCBI Taxonomy" id="1802209"/>
    <lineage>
        <taxon>Bacteria</taxon>
        <taxon>Candidatus Staskawicziibacteriota</taxon>
    </lineage>
</organism>
<protein>
    <submittedName>
        <fullName evidence="2">Uncharacterized protein</fullName>
    </submittedName>
</protein>
<reference evidence="2 3" key="1">
    <citation type="journal article" date="2016" name="Nat. Commun.">
        <title>Thousands of microbial genomes shed light on interconnected biogeochemical processes in an aquifer system.</title>
        <authorList>
            <person name="Anantharaman K."/>
            <person name="Brown C.T."/>
            <person name="Hug L.A."/>
            <person name="Sharon I."/>
            <person name="Castelle C.J."/>
            <person name="Probst A.J."/>
            <person name="Thomas B.C."/>
            <person name="Singh A."/>
            <person name="Wilkins M.J."/>
            <person name="Karaoz U."/>
            <person name="Brodie E.L."/>
            <person name="Williams K.H."/>
            <person name="Hubbard S.S."/>
            <person name="Banfield J.F."/>
        </authorList>
    </citation>
    <scope>NUCLEOTIDE SEQUENCE [LARGE SCALE GENOMIC DNA]</scope>
</reference>
<comment type="caution">
    <text evidence="2">The sequence shown here is derived from an EMBL/GenBank/DDBJ whole genome shotgun (WGS) entry which is preliminary data.</text>
</comment>
<feature type="transmembrane region" description="Helical" evidence="1">
    <location>
        <begin position="12"/>
        <end position="32"/>
    </location>
</feature>
<name>A0A1G2I4F0_9BACT</name>